<feature type="compositionally biased region" description="Polar residues" evidence="1">
    <location>
        <begin position="95"/>
        <end position="118"/>
    </location>
</feature>
<dbReference type="EMBL" id="JBIMSN010000139">
    <property type="protein sequence ID" value="MFH5232222.1"/>
    <property type="molecule type" value="Genomic_DNA"/>
</dbReference>
<dbReference type="EMBL" id="JBIMSP010000098">
    <property type="protein sequence ID" value="MFH5245799.1"/>
    <property type="molecule type" value="Genomic_DNA"/>
</dbReference>
<name>A0ABW7KUC3_9NOCA</name>
<keyword evidence="7" id="KW-1185">Reference proteome</keyword>
<reference evidence="5 6" key="1">
    <citation type="submission" date="2024-10" db="EMBL/GenBank/DDBJ databases">
        <authorList>
            <person name="Riesco R."/>
        </authorList>
    </citation>
    <scope>NUCLEOTIDE SEQUENCE [LARGE SCALE GENOMIC DNA]</scope>
    <source>
        <strain evidence="4 6">NCIMB 15448</strain>
        <strain evidence="2 5">NCIMB 15449</strain>
        <strain evidence="3 7">NCIMB 15450</strain>
    </source>
</reference>
<dbReference type="RefSeq" id="WP_395118061.1">
    <property type="nucleotide sequence ID" value="NZ_JBIMSN010000139.1"/>
</dbReference>
<dbReference type="Proteomes" id="UP001609175">
    <property type="component" value="Unassembled WGS sequence"/>
</dbReference>
<sequence>MGTGRQAIHRGSDNELMGFVEPIAGSTQWRPLTIFGGALGAESDRDAAIAAVLERGLSSLMEKWWFFSQADERWRRVQLLEVRPDAVRGLDTDNPEPSNTVRITGSDLTSMTLQTPSS</sequence>
<comment type="caution">
    <text evidence="4">The sequence shown here is derived from an EMBL/GenBank/DDBJ whole genome shotgun (WGS) entry which is preliminary data.</text>
</comment>
<evidence type="ECO:0000313" key="6">
    <source>
        <dbReference type="Proteomes" id="UP001609176"/>
    </source>
</evidence>
<evidence type="ECO:0000313" key="4">
    <source>
        <dbReference type="EMBL" id="MFH5245799.1"/>
    </source>
</evidence>
<protein>
    <submittedName>
        <fullName evidence="4">Uncharacterized protein</fullName>
    </submittedName>
</protein>
<gene>
    <name evidence="4" type="ORF">ACHIPV_28610</name>
    <name evidence="2" type="ORF">ACHIPZ_25410</name>
    <name evidence="3" type="ORF">ACHIRB_27160</name>
</gene>
<evidence type="ECO:0000313" key="5">
    <source>
        <dbReference type="Proteomes" id="UP001609175"/>
    </source>
</evidence>
<evidence type="ECO:0000256" key="1">
    <source>
        <dbReference type="SAM" id="MobiDB-lite"/>
    </source>
</evidence>
<dbReference type="Proteomes" id="UP001609219">
    <property type="component" value="Unassembled WGS sequence"/>
</dbReference>
<evidence type="ECO:0000313" key="3">
    <source>
        <dbReference type="EMBL" id="MFH5232222.1"/>
    </source>
</evidence>
<organism evidence="4 6">
    <name type="scientific">Antrihabitans spumae</name>
    <dbReference type="NCBI Taxonomy" id="3373370"/>
    <lineage>
        <taxon>Bacteria</taxon>
        <taxon>Bacillati</taxon>
        <taxon>Actinomycetota</taxon>
        <taxon>Actinomycetes</taxon>
        <taxon>Mycobacteriales</taxon>
        <taxon>Nocardiaceae</taxon>
        <taxon>Antrihabitans</taxon>
    </lineage>
</organism>
<dbReference type="Proteomes" id="UP001609176">
    <property type="component" value="Unassembled WGS sequence"/>
</dbReference>
<proteinExistence type="predicted"/>
<accession>A0ABW7KUC3</accession>
<evidence type="ECO:0000313" key="7">
    <source>
        <dbReference type="Proteomes" id="UP001609219"/>
    </source>
</evidence>
<feature type="region of interest" description="Disordered" evidence="1">
    <location>
        <begin position="88"/>
        <end position="118"/>
    </location>
</feature>
<evidence type="ECO:0000313" key="2">
    <source>
        <dbReference type="EMBL" id="MFH5211514.1"/>
    </source>
</evidence>
<dbReference type="EMBL" id="JBIMSO010000124">
    <property type="protein sequence ID" value="MFH5211514.1"/>
    <property type="molecule type" value="Genomic_DNA"/>
</dbReference>